<dbReference type="GO" id="GO:0005829">
    <property type="term" value="C:cytosol"/>
    <property type="evidence" value="ECO:0007669"/>
    <property type="project" value="TreeGrafter"/>
</dbReference>
<dbReference type="Gene3D" id="2.40.50.140">
    <property type="entry name" value="Nucleic acid-binding proteins"/>
    <property type="match status" value="2"/>
</dbReference>
<dbReference type="GO" id="GO:0002218">
    <property type="term" value="P:activation of innate immune response"/>
    <property type="evidence" value="ECO:0007669"/>
    <property type="project" value="InterPro"/>
</dbReference>
<dbReference type="RefSeq" id="XP_008698939.2">
    <property type="nucleotide sequence ID" value="XM_008700717.2"/>
</dbReference>
<accession>A0A384CWS5</accession>
<evidence type="ECO:0000313" key="5">
    <source>
        <dbReference type="RefSeq" id="XP_008698939.2"/>
    </source>
</evidence>
<keyword evidence="2" id="KW-0539">Nucleus</keyword>
<dbReference type="OrthoDB" id="9622064at2759"/>
<feature type="compositionally biased region" description="Polar residues" evidence="3">
    <location>
        <begin position="141"/>
        <end position="155"/>
    </location>
</feature>
<dbReference type="SMART" id="SM01289">
    <property type="entry name" value="PYRIN"/>
    <property type="match status" value="1"/>
</dbReference>
<dbReference type="GO" id="GO:0005654">
    <property type="term" value="C:nucleoplasm"/>
    <property type="evidence" value="ECO:0007669"/>
    <property type="project" value="TreeGrafter"/>
</dbReference>
<feature type="compositionally biased region" description="Pro residues" evidence="3">
    <location>
        <begin position="373"/>
        <end position="382"/>
    </location>
</feature>
<dbReference type="AlphaFoldDB" id="A0A384CWS5"/>
<feature type="region of interest" description="Disordered" evidence="3">
    <location>
        <begin position="119"/>
        <end position="446"/>
    </location>
</feature>
<evidence type="ECO:0000256" key="2">
    <source>
        <dbReference type="ARBA" id="ARBA00023242"/>
    </source>
</evidence>
<dbReference type="InterPro" id="IPR012340">
    <property type="entry name" value="NA-bd_OB-fold"/>
</dbReference>
<dbReference type="CDD" id="cd08305">
    <property type="entry name" value="Pyrin"/>
    <property type="match status" value="1"/>
</dbReference>
<dbReference type="InterPro" id="IPR040205">
    <property type="entry name" value="HIN-200"/>
</dbReference>
<dbReference type="Gene3D" id="1.10.533.10">
    <property type="entry name" value="Death Domain, Fas"/>
    <property type="match status" value="1"/>
</dbReference>
<dbReference type="Pfam" id="PF02760">
    <property type="entry name" value="HIN"/>
    <property type="match status" value="1"/>
</dbReference>
<dbReference type="Proteomes" id="UP000261680">
    <property type="component" value="Unplaced"/>
</dbReference>
<dbReference type="InterPro" id="IPR011029">
    <property type="entry name" value="DEATH-like_dom_sf"/>
</dbReference>
<dbReference type="PANTHER" id="PTHR12200">
    <property type="entry name" value="INTERFERON-INDUCIBLE PROTEIN AIM2 FAMILY MEMBER"/>
    <property type="match status" value="1"/>
</dbReference>
<keyword evidence="4" id="KW-1185">Reference proteome</keyword>
<feature type="compositionally biased region" description="Polar residues" evidence="3">
    <location>
        <begin position="180"/>
        <end position="199"/>
    </location>
</feature>
<dbReference type="PANTHER" id="PTHR12200:SF24">
    <property type="entry name" value="INTERFERON ACTIVATED GENE 207-RELATED"/>
    <property type="match status" value="1"/>
</dbReference>
<dbReference type="SUPFAM" id="SSF159141">
    <property type="entry name" value="HIN-2000 domain-like"/>
    <property type="match status" value="2"/>
</dbReference>
<dbReference type="GO" id="GO:0003690">
    <property type="term" value="F:double-stranded DNA binding"/>
    <property type="evidence" value="ECO:0007669"/>
    <property type="project" value="TreeGrafter"/>
</dbReference>
<name>A0A384CWS5_URSMA</name>
<dbReference type="PROSITE" id="PS50824">
    <property type="entry name" value="DAPIN"/>
    <property type="match status" value="1"/>
</dbReference>
<feature type="compositionally biased region" description="Pro residues" evidence="3">
    <location>
        <begin position="205"/>
        <end position="214"/>
    </location>
</feature>
<dbReference type="FunFam" id="1.10.533.10:FF:000011">
    <property type="entry name" value="Myeloid cell nuclear differentiation antigen"/>
    <property type="match status" value="1"/>
</dbReference>
<proteinExistence type="predicted"/>
<feature type="compositionally biased region" description="Low complexity" evidence="3">
    <location>
        <begin position="293"/>
        <end position="316"/>
    </location>
</feature>
<feature type="compositionally biased region" description="Polar residues" evidence="3">
    <location>
        <begin position="418"/>
        <end position="427"/>
    </location>
</feature>
<reference evidence="5" key="1">
    <citation type="submission" date="2025-08" db="UniProtKB">
        <authorList>
            <consortium name="RefSeq"/>
        </authorList>
    </citation>
    <scope>IDENTIFICATION</scope>
    <source>
        <tissue evidence="5">Whole blood</tissue>
    </source>
</reference>
<dbReference type="FunFam" id="2.40.50.140:FF:000101">
    <property type="entry name" value="Myeloid cell nuclear differentiation antigen"/>
    <property type="match status" value="1"/>
</dbReference>
<feature type="compositionally biased region" description="Low complexity" evidence="3">
    <location>
        <begin position="237"/>
        <end position="260"/>
    </location>
</feature>
<feature type="compositionally biased region" description="Basic and acidic residues" evidence="3">
    <location>
        <begin position="170"/>
        <end position="179"/>
    </location>
</feature>
<feature type="compositionally biased region" description="Low complexity" evidence="3">
    <location>
        <begin position="349"/>
        <end position="372"/>
    </location>
</feature>
<comment type="subcellular location">
    <subcellularLocation>
        <location evidence="1">Nucleus</location>
    </subcellularLocation>
</comment>
<dbReference type="KEGG" id="umr:103672063"/>
<dbReference type="STRING" id="29073.ENSUMAP00000001988"/>
<evidence type="ECO:0000256" key="3">
    <source>
        <dbReference type="SAM" id="MobiDB-lite"/>
    </source>
</evidence>
<feature type="compositionally biased region" description="Low complexity" evidence="3">
    <location>
        <begin position="405"/>
        <end position="417"/>
    </location>
</feature>
<dbReference type="GO" id="GO:0035458">
    <property type="term" value="P:cellular response to interferon-beta"/>
    <property type="evidence" value="ECO:0007669"/>
    <property type="project" value="InterPro"/>
</dbReference>
<dbReference type="FunFam" id="2.40.50.140:FF:000105">
    <property type="entry name" value="Myeloid cell nuclear differentiation antigen"/>
    <property type="match status" value="1"/>
</dbReference>
<dbReference type="InterPro" id="IPR004020">
    <property type="entry name" value="DAPIN"/>
</dbReference>
<dbReference type="InterPro" id="IPR004021">
    <property type="entry name" value="HIN200/IF120x"/>
</dbReference>
<evidence type="ECO:0000313" key="4">
    <source>
        <dbReference type="Proteomes" id="UP000261680"/>
    </source>
</evidence>
<organism evidence="4 5">
    <name type="scientific">Ursus maritimus</name>
    <name type="common">Polar bear</name>
    <name type="synonym">Thalarctos maritimus</name>
    <dbReference type="NCBI Taxonomy" id="29073"/>
    <lineage>
        <taxon>Eukaryota</taxon>
        <taxon>Metazoa</taxon>
        <taxon>Chordata</taxon>
        <taxon>Craniata</taxon>
        <taxon>Vertebrata</taxon>
        <taxon>Euteleostomi</taxon>
        <taxon>Mammalia</taxon>
        <taxon>Eutheria</taxon>
        <taxon>Laurasiatheria</taxon>
        <taxon>Carnivora</taxon>
        <taxon>Caniformia</taxon>
        <taxon>Ursidae</taxon>
        <taxon>Ursus</taxon>
    </lineage>
</organism>
<dbReference type="GeneID" id="103672063"/>
<evidence type="ECO:0000256" key="1">
    <source>
        <dbReference type="ARBA" id="ARBA00004123"/>
    </source>
</evidence>
<protein>
    <submittedName>
        <fullName evidence="5">Gamma-interferon-inducible protein 16 isoform X1</fullName>
    </submittedName>
</protein>
<dbReference type="Pfam" id="PF02758">
    <property type="entry name" value="PYRIN"/>
    <property type="match status" value="1"/>
</dbReference>
<gene>
    <name evidence="5" type="primary">LOC103672063</name>
</gene>
<sequence>MKITGCPVLGGFAVEHQFQSDPCIYTGSAAPGEMGNEYKRIILLKGLQPIGDFQFSMVKSLLAHDLGLTTKMQEEYNKVKIADLMEKKFQGPLCVDKLIDLLKDIEGLGDVVKTLRNEKRKVMRQSRAGAKAPMKKRKQDASGTDESTSSTNEASGSVHDKPLSKKKKKETTQNDESKRTQPTQEQSQLLEPSVTSTQSTWSYPQTPPMPPPTPGSSSSTKKRKIKTTQNDESKRMQPPQGQSQLPGPSVSSTQSTWSYPQTPPMPPPTSGSSSSTKKRKIKTTQNDESKRMQPPQGQSQLPGPSVSSTQSTWSYPQTPPMPPPTSGSSSSTKKRKIKTTQNDESKRMQPPQGQSQLPGLSLTSTQSTWSYPQTPPMPPPTPGSSSSTKKVKMETTQNDESKRIQPLQGQSQLLGPSVTSTQTTWGYPQTPLMPPPTPGNSSSTKRRDDITIKTDFTIRMQLSQEQSQLLEPSAATSTCPNASLSCIPQTLPNTPSSSSLIKKPRLKVVPRAPSIEEGFQKGPKEVMVLRATEPFAYDLMEGERKMFHATVATESQFFQVKVFHVDLKEKFIPKKVIAISDYYGRNGFLEVYDAACVSDVNADRKMEISSRLIQNANATPKINSLYSQGPGTFVSGIYQVHKKNVLNEHIIWYEIQDETGKMEVLVYGRLTKVNCEEGDKLKLICFELSAEPRQLRSVIHSFIKVIKSRKNKKPLINPVSHMETSL</sequence>
<dbReference type="PROSITE" id="PS50834">
    <property type="entry name" value="HIN_200"/>
    <property type="match status" value="1"/>
</dbReference>